<sequence>LVWPSPLKFISELEPDAKALLEAALMEANREREKRILKGAKNSLPSPSHSDDGATVSEIGFQG</sequence>
<name>A0A453IDR9_AEGTS</name>
<dbReference type="AlphaFoldDB" id="A0A453IDR9"/>
<organism evidence="2 3">
    <name type="scientific">Aegilops tauschii subsp. strangulata</name>
    <name type="common">Goatgrass</name>
    <dbReference type="NCBI Taxonomy" id="200361"/>
    <lineage>
        <taxon>Eukaryota</taxon>
        <taxon>Viridiplantae</taxon>
        <taxon>Streptophyta</taxon>
        <taxon>Embryophyta</taxon>
        <taxon>Tracheophyta</taxon>
        <taxon>Spermatophyta</taxon>
        <taxon>Magnoliopsida</taxon>
        <taxon>Liliopsida</taxon>
        <taxon>Poales</taxon>
        <taxon>Poaceae</taxon>
        <taxon>BOP clade</taxon>
        <taxon>Pooideae</taxon>
        <taxon>Triticodae</taxon>
        <taxon>Triticeae</taxon>
        <taxon>Triticinae</taxon>
        <taxon>Aegilops</taxon>
    </lineage>
</organism>
<evidence type="ECO:0000313" key="3">
    <source>
        <dbReference type="Proteomes" id="UP000015105"/>
    </source>
</evidence>
<keyword evidence="3" id="KW-1185">Reference proteome</keyword>
<dbReference type="EnsemblPlants" id="AET4Gv20531200.12">
    <property type="protein sequence ID" value="AET4Gv20531200.12"/>
    <property type="gene ID" value="AET4Gv20531200"/>
</dbReference>
<proteinExistence type="predicted"/>
<dbReference type="Proteomes" id="UP000015105">
    <property type="component" value="Chromosome 4D"/>
</dbReference>
<protein>
    <submittedName>
        <fullName evidence="2">Uncharacterized protein</fullName>
    </submittedName>
</protein>
<accession>A0A453IDR9</accession>
<feature type="region of interest" description="Disordered" evidence="1">
    <location>
        <begin position="39"/>
        <end position="63"/>
    </location>
</feature>
<reference evidence="3" key="1">
    <citation type="journal article" date="2014" name="Science">
        <title>Ancient hybridizations among the ancestral genomes of bread wheat.</title>
        <authorList>
            <consortium name="International Wheat Genome Sequencing Consortium,"/>
            <person name="Marcussen T."/>
            <person name="Sandve S.R."/>
            <person name="Heier L."/>
            <person name="Spannagl M."/>
            <person name="Pfeifer M."/>
            <person name="Jakobsen K.S."/>
            <person name="Wulff B.B."/>
            <person name="Steuernagel B."/>
            <person name="Mayer K.F."/>
            <person name="Olsen O.A."/>
        </authorList>
    </citation>
    <scope>NUCLEOTIDE SEQUENCE [LARGE SCALE GENOMIC DNA]</scope>
    <source>
        <strain evidence="3">cv. AL8/78</strain>
    </source>
</reference>
<evidence type="ECO:0000256" key="1">
    <source>
        <dbReference type="SAM" id="MobiDB-lite"/>
    </source>
</evidence>
<evidence type="ECO:0000313" key="2">
    <source>
        <dbReference type="EnsemblPlants" id="AET4Gv20531200.12"/>
    </source>
</evidence>
<reference evidence="2" key="5">
    <citation type="journal article" date="2021" name="G3 (Bethesda)">
        <title>Aegilops tauschii genome assembly Aet v5.0 features greater sequence contiguity and improved annotation.</title>
        <authorList>
            <person name="Wang L."/>
            <person name="Zhu T."/>
            <person name="Rodriguez J.C."/>
            <person name="Deal K.R."/>
            <person name="Dubcovsky J."/>
            <person name="McGuire P.E."/>
            <person name="Lux T."/>
            <person name="Spannagl M."/>
            <person name="Mayer K.F.X."/>
            <person name="Baldrich P."/>
            <person name="Meyers B.C."/>
            <person name="Huo N."/>
            <person name="Gu Y.Q."/>
            <person name="Zhou H."/>
            <person name="Devos K.M."/>
            <person name="Bennetzen J.L."/>
            <person name="Unver T."/>
            <person name="Budak H."/>
            <person name="Gulick P.J."/>
            <person name="Galiba G."/>
            <person name="Kalapos B."/>
            <person name="Nelson D.R."/>
            <person name="Li P."/>
            <person name="You F.M."/>
            <person name="Luo M.C."/>
            <person name="Dvorak J."/>
        </authorList>
    </citation>
    <scope>NUCLEOTIDE SEQUENCE [LARGE SCALE GENOMIC DNA]</scope>
    <source>
        <strain evidence="2">cv. AL8/78</strain>
    </source>
</reference>
<dbReference type="Gramene" id="AET4Gv20531200.12">
    <property type="protein sequence ID" value="AET4Gv20531200.12"/>
    <property type="gene ID" value="AET4Gv20531200"/>
</dbReference>
<reference evidence="3" key="2">
    <citation type="journal article" date="2017" name="Nat. Plants">
        <title>The Aegilops tauschii genome reveals multiple impacts of transposons.</title>
        <authorList>
            <person name="Zhao G."/>
            <person name="Zou C."/>
            <person name="Li K."/>
            <person name="Wang K."/>
            <person name="Li T."/>
            <person name="Gao L."/>
            <person name="Zhang X."/>
            <person name="Wang H."/>
            <person name="Yang Z."/>
            <person name="Liu X."/>
            <person name="Jiang W."/>
            <person name="Mao L."/>
            <person name="Kong X."/>
            <person name="Jiao Y."/>
            <person name="Jia J."/>
        </authorList>
    </citation>
    <scope>NUCLEOTIDE SEQUENCE [LARGE SCALE GENOMIC DNA]</scope>
    <source>
        <strain evidence="3">cv. AL8/78</strain>
    </source>
</reference>
<reference evidence="2" key="4">
    <citation type="submission" date="2019-03" db="UniProtKB">
        <authorList>
            <consortium name="EnsemblPlants"/>
        </authorList>
    </citation>
    <scope>IDENTIFICATION</scope>
</reference>
<reference evidence="2" key="3">
    <citation type="journal article" date="2017" name="Nature">
        <title>Genome sequence of the progenitor of the wheat D genome Aegilops tauschii.</title>
        <authorList>
            <person name="Luo M.C."/>
            <person name="Gu Y.Q."/>
            <person name="Puiu D."/>
            <person name="Wang H."/>
            <person name="Twardziok S.O."/>
            <person name="Deal K.R."/>
            <person name="Huo N."/>
            <person name="Zhu T."/>
            <person name="Wang L."/>
            <person name="Wang Y."/>
            <person name="McGuire P.E."/>
            <person name="Liu S."/>
            <person name="Long H."/>
            <person name="Ramasamy R.K."/>
            <person name="Rodriguez J.C."/>
            <person name="Van S.L."/>
            <person name="Yuan L."/>
            <person name="Wang Z."/>
            <person name="Xia Z."/>
            <person name="Xiao L."/>
            <person name="Anderson O.D."/>
            <person name="Ouyang S."/>
            <person name="Liang Y."/>
            <person name="Zimin A.V."/>
            <person name="Pertea G."/>
            <person name="Qi P."/>
            <person name="Bennetzen J.L."/>
            <person name="Dai X."/>
            <person name="Dawson M.W."/>
            <person name="Muller H.G."/>
            <person name="Kugler K."/>
            <person name="Rivarola-Duarte L."/>
            <person name="Spannagl M."/>
            <person name="Mayer K.F.X."/>
            <person name="Lu F.H."/>
            <person name="Bevan M.W."/>
            <person name="Leroy P."/>
            <person name="Li P."/>
            <person name="You F.M."/>
            <person name="Sun Q."/>
            <person name="Liu Z."/>
            <person name="Lyons E."/>
            <person name="Wicker T."/>
            <person name="Salzberg S.L."/>
            <person name="Devos K.M."/>
            <person name="Dvorak J."/>
        </authorList>
    </citation>
    <scope>NUCLEOTIDE SEQUENCE [LARGE SCALE GENOMIC DNA]</scope>
    <source>
        <strain evidence="2">cv. AL8/78</strain>
    </source>
</reference>